<keyword evidence="2" id="KW-1185">Reference proteome</keyword>
<sequence>MVEFHFEPSFDIWDYNSHIWGNVKLCRPSIAPLGTWYQNFVDSDLHQAACSGIAFNGIFAASADRIRRWLLRRFEALCEELVRCGANRSVADHYMERAWKPMLDNDGFLGESAFAGDFSCPIRRLIVEHCRATKPGLKPDCGEIYRTIREKSESWIVMGMVDKYEHHRTPSDSCLRTWTVTELLTVVYACSAHGGLGAEG</sequence>
<evidence type="ECO:0000313" key="1">
    <source>
        <dbReference type="EMBL" id="CAE8603642.1"/>
    </source>
</evidence>
<gene>
    <name evidence="1" type="ORF">PGLA1383_LOCUS21847</name>
</gene>
<dbReference type="AlphaFoldDB" id="A0A813EV28"/>
<dbReference type="OrthoDB" id="28755at2759"/>
<accession>A0A813EV28</accession>
<dbReference type="EMBL" id="CAJNNV010015594">
    <property type="protein sequence ID" value="CAE8603642.1"/>
    <property type="molecule type" value="Genomic_DNA"/>
</dbReference>
<dbReference type="Proteomes" id="UP000654075">
    <property type="component" value="Unassembled WGS sequence"/>
</dbReference>
<evidence type="ECO:0000313" key="2">
    <source>
        <dbReference type="Proteomes" id="UP000654075"/>
    </source>
</evidence>
<comment type="caution">
    <text evidence="1">The sequence shown here is derived from an EMBL/GenBank/DDBJ whole genome shotgun (WGS) entry which is preliminary data.</text>
</comment>
<organism evidence="1 2">
    <name type="scientific">Polarella glacialis</name>
    <name type="common">Dinoflagellate</name>
    <dbReference type="NCBI Taxonomy" id="89957"/>
    <lineage>
        <taxon>Eukaryota</taxon>
        <taxon>Sar</taxon>
        <taxon>Alveolata</taxon>
        <taxon>Dinophyceae</taxon>
        <taxon>Suessiales</taxon>
        <taxon>Suessiaceae</taxon>
        <taxon>Polarella</taxon>
    </lineage>
</organism>
<protein>
    <submittedName>
        <fullName evidence="1">Uncharacterized protein</fullName>
    </submittedName>
</protein>
<name>A0A813EV28_POLGL</name>
<reference evidence="1" key="1">
    <citation type="submission" date="2021-02" db="EMBL/GenBank/DDBJ databases">
        <authorList>
            <person name="Dougan E. K."/>
            <person name="Rhodes N."/>
            <person name="Thang M."/>
            <person name="Chan C."/>
        </authorList>
    </citation>
    <scope>NUCLEOTIDE SEQUENCE</scope>
</reference>
<proteinExistence type="predicted"/>